<dbReference type="InterPro" id="IPR017927">
    <property type="entry name" value="FAD-bd_FR_type"/>
</dbReference>
<dbReference type="InterPro" id="IPR007037">
    <property type="entry name" value="SIP_rossman_dom"/>
</dbReference>
<feature type="compositionally biased region" description="Basic and acidic residues" evidence="1">
    <location>
        <begin position="119"/>
        <end position="137"/>
    </location>
</feature>
<feature type="compositionally biased region" description="Low complexity" evidence="1">
    <location>
        <begin position="138"/>
        <end position="148"/>
    </location>
</feature>
<evidence type="ECO:0000313" key="3">
    <source>
        <dbReference type="EMBL" id="MCA5893735.1"/>
    </source>
</evidence>
<dbReference type="Pfam" id="PF04954">
    <property type="entry name" value="SIP"/>
    <property type="match status" value="1"/>
</dbReference>
<evidence type="ECO:0000259" key="2">
    <source>
        <dbReference type="PROSITE" id="PS51384"/>
    </source>
</evidence>
<sequence length="306" mass="32880">MSANSFRKPVDPHVLVAEVVTSKQISPSLQRVTLGIEDIDRLTLVGDDQWFRLFLPRPGQESLKLPTRTSNLGWYAQYLATPRARRPLVRNYTVRAARPELREIDVDFVLHGPGGTGHDAGHDAGHEAAHQAGHDAGHAAAEPAGPGATFARTATAGDTVGILDQGAYHRPRPDAAWTLLVADESGLAAVAGICESLPDDAQGVAVVEVPTADDRQDFRVPAGVDLRWVERDRAASSEPVLGEVPGRAALEFARQAELPAGTGYALVAGEQALAAGIRRHLVNDRRWSRANVDFVGYWRHGKASPS</sequence>
<dbReference type="InterPro" id="IPR039374">
    <property type="entry name" value="SIP_fam"/>
</dbReference>
<protein>
    <submittedName>
        <fullName evidence="3">Siderophore-interacting protein</fullName>
    </submittedName>
</protein>
<name>A0ABS7ZIX6_9MICO</name>
<keyword evidence="4" id="KW-1185">Reference proteome</keyword>
<dbReference type="RefSeq" id="WP_225565503.1">
    <property type="nucleotide sequence ID" value="NZ_JAIXCQ010000006.1"/>
</dbReference>
<dbReference type="PROSITE" id="PS51384">
    <property type="entry name" value="FAD_FR"/>
    <property type="match status" value="1"/>
</dbReference>
<evidence type="ECO:0000256" key="1">
    <source>
        <dbReference type="SAM" id="MobiDB-lite"/>
    </source>
</evidence>
<dbReference type="PANTHER" id="PTHR30157:SF0">
    <property type="entry name" value="NADPH-DEPENDENT FERRIC-CHELATE REDUCTASE"/>
    <property type="match status" value="1"/>
</dbReference>
<reference evidence="3 4" key="1">
    <citation type="submission" date="2021-09" db="EMBL/GenBank/DDBJ databases">
        <title>Isoptericola luteus sp. nov., a novel bacterium isolated from Harbin, the capital city of Heilongjiang province.</title>
        <authorList>
            <person name="Li J."/>
        </authorList>
    </citation>
    <scope>NUCLEOTIDE SEQUENCE [LARGE SCALE GENOMIC DNA]</scope>
    <source>
        <strain evidence="3 4">NEAU-Y5</strain>
    </source>
</reference>
<accession>A0ABS7ZIX6</accession>
<proteinExistence type="predicted"/>
<feature type="region of interest" description="Disordered" evidence="1">
    <location>
        <begin position="114"/>
        <end position="148"/>
    </location>
</feature>
<dbReference type="InterPro" id="IPR013113">
    <property type="entry name" value="SIP_FAD-bd"/>
</dbReference>
<gene>
    <name evidence="3" type="ORF">LEP48_10290</name>
</gene>
<evidence type="ECO:0000313" key="4">
    <source>
        <dbReference type="Proteomes" id="UP001319870"/>
    </source>
</evidence>
<dbReference type="EMBL" id="JAIXCQ010000006">
    <property type="protein sequence ID" value="MCA5893735.1"/>
    <property type="molecule type" value="Genomic_DNA"/>
</dbReference>
<dbReference type="Pfam" id="PF08021">
    <property type="entry name" value="FAD_binding_9"/>
    <property type="match status" value="1"/>
</dbReference>
<dbReference type="PANTHER" id="PTHR30157">
    <property type="entry name" value="FERRIC REDUCTASE, NADPH-DEPENDENT"/>
    <property type="match status" value="1"/>
</dbReference>
<dbReference type="Proteomes" id="UP001319870">
    <property type="component" value="Unassembled WGS sequence"/>
</dbReference>
<dbReference type="Gene3D" id="2.40.30.10">
    <property type="entry name" value="Translation factors"/>
    <property type="match status" value="1"/>
</dbReference>
<dbReference type="Gene3D" id="3.40.50.80">
    <property type="entry name" value="Nucleotide-binding domain of ferredoxin-NADP reductase (FNR) module"/>
    <property type="match status" value="1"/>
</dbReference>
<dbReference type="InterPro" id="IPR039261">
    <property type="entry name" value="FNR_nucleotide-bd"/>
</dbReference>
<organism evidence="3 4">
    <name type="scientific">Isoptericola luteus</name>
    <dbReference type="NCBI Taxonomy" id="2879484"/>
    <lineage>
        <taxon>Bacteria</taxon>
        <taxon>Bacillati</taxon>
        <taxon>Actinomycetota</taxon>
        <taxon>Actinomycetes</taxon>
        <taxon>Micrococcales</taxon>
        <taxon>Promicromonosporaceae</taxon>
        <taxon>Isoptericola</taxon>
    </lineage>
</organism>
<comment type="caution">
    <text evidence="3">The sequence shown here is derived from an EMBL/GenBank/DDBJ whole genome shotgun (WGS) entry which is preliminary data.</text>
</comment>
<feature type="domain" description="FAD-binding FR-type" evidence="2">
    <location>
        <begin position="12"/>
        <end position="174"/>
    </location>
</feature>
<dbReference type="CDD" id="cd06193">
    <property type="entry name" value="siderophore_interacting"/>
    <property type="match status" value="1"/>
</dbReference>